<feature type="transmembrane region" description="Helical" evidence="5">
    <location>
        <begin position="236"/>
        <end position="254"/>
    </location>
</feature>
<feature type="transmembrane region" description="Helical" evidence="5">
    <location>
        <begin position="174"/>
        <end position="193"/>
    </location>
</feature>
<evidence type="ECO:0000313" key="8">
    <source>
        <dbReference type="Proteomes" id="UP000326546"/>
    </source>
</evidence>
<feature type="domain" description="Major facilitator superfamily (MFS) profile" evidence="6">
    <location>
        <begin position="21"/>
        <end position="450"/>
    </location>
</feature>
<organism evidence="7 8">
    <name type="scientific">Ornithinimicrobium pratense</name>
    <dbReference type="NCBI Taxonomy" id="2593973"/>
    <lineage>
        <taxon>Bacteria</taxon>
        <taxon>Bacillati</taxon>
        <taxon>Actinomycetota</taxon>
        <taxon>Actinomycetes</taxon>
        <taxon>Micrococcales</taxon>
        <taxon>Ornithinimicrobiaceae</taxon>
        <taxon>Ornithinimicrobium</taxon>
    </lineage>
</organism>
<sequence>MAVTTDTAPAPSLFSPQLRSASIGATALIALFALEYIAVGAAMPTIAEALQGYHLYSMAFGATVAASIVGMIISGWWSDRSGPRPVVLAGTLTFALGLLVAGLAPTMELFSVGRGLQGLGSGLSTVALYVVIAQRVPDVSRPAVFSLLAAAWVVPGLVGPLLTGSLVHYLSWRWVFLGVAPLVAVALLVLRPALRGTYPSDEAPFLRPATIGWAVVAAAAVGVLNLAGESVDGREWVIGAVALLLLGLASWRLLPRGALRLARGLPSVIGVRAALGGSLVAAEAYLPLMLRDEHGYSPARAGAILAVASIAWALGSFFQGRLGPATDRYRVMVAGASIYATLMVVMALAVWAAWPGWAVIVIYGLATLGLGAAYPTTSLLTMRLSPPGEIGRNSSALQVGEALTSAFALAITGVVFGLTYAAAPHAAFVGTLVVSCVVGAVSVVAAGRSRPPI</sequence>
<proteinExistence type="predicted"/>
<dbReference type="GO" id="GO:0005886">
    <property type="term" value="C:plasma membrane"/>
    <property type="evidence" value="ECO:0007669"/>
    <property type="project" value="UniProtKB-SubCell"/>
</dbReference>
<evidence type="ECO:0000256" key="3">
    <source>
        <dbReference type="ARBA" id="ARBA00022989"/>
    </source>
</evidence>
<evidence type="ECO:0000256" key="1">
    <source>
        <dbReference type="ARBA" id="ARBA00004651"/>
    </source>
</evidence>
<dbReference type="PANTHER" id="PTHR23501">
    <property type="entry name" value="MAJOR FACILITATOR SUPERFAMILY"/>
    <property type="match status" value="1"/>
</dbReference>
<feature type="transmembrane region" description="Helical" evidence="5">
    <location>
        <begin position="21"/>
        <end position="47"/>
    </location>
</feature>
<name>A0A5J6V4L6_9MICO</name>
<feature type="transmembrane region" description="Helical" evidence="5">
    <location>
        <begin position="86"/>
        <end position="104"/>
    </location>
</feature>
<dbReference type="OrthoDB" id="9778875at2"/>
<dbReference type="KEGG" id="serw:FY030_09405"/>
<feature type="transmembrane region" description="Helical" evidence="5">
    <location>
        <begin position="144"/>
        <end position="162"/>
    </location>
</feature>
<feature type="transmembrane region" description="Helical" evidence="5">
    <location>
        <begin position="301"/>
        <end position="319"/>
    </location>
</feature>
<evidence type="ECO:0000259" key="6">
    <source>
        <dbReference type="PROSITE" id="PS50850"/>
    </source>
</evidence>
<keyword evidence="3 5" id="KW-1133">Transmembrane helix</keyword>
<dbReference type="InterPro" id="IPR036259">
    <property type="entry name" value="MFS_trans_sf"/>
</dbReference>
<feature type="transmembrane region" description="Helical" evidence="5">
    <location>
        <begin position="331"/>
        <end position="354"/>
    </location>
</feature>
<dbReference type="Proteomes" id="UP000326546">
    <property type="component" value="Chromosome"/>
</dbReference>
<feature type="transmembrane region" description="Helical" evidence="5">
    <location>
        <begin position="427"/>
        <end position="447"/>
    </location>
</feature>
<feature type="transmembrane region" description="Helical" evidence="5">
    <location>
        <begin position="205"/>
        <end position="224"/>
    </location>
</feature>
<keyword evidence="4 5" id="KW-0472">Membrane</keyword>
<evidence type="ECO:0000256" key="4">
    <source>
        <dbReference type="ARBA" id="ARBA00023136"/>
    </source>
</evidence>
<dbReference type="AlphaFoldDB" id="A0A5J6V4L6"/>
<dbReference type="Gene3D" id="1.20.1720.10">
    <property type="entry name" value="Multidrug resistance protein D"/>
    <property type="match status" value="1"/>
</dbReference>
<keyword evidence="2 5" id="KW-0812">Transmembrane</keyword>
<dbReference type="Pfam" id="PF07690">
    <property type="entry name" value="MFS_1"/>
    <property type="match status" value="1"/>
</dbReference>
<keyword evidence="8" id="KW-1185">Reference proteome</keyword>
<dbReference type="PANTHER" id="PTHR23501:SF154">
    <property type="entry name" value="MULTIDRUG-EFFLUX TRANSPORTER RV1634-RELATED"/>
    <property type="match status" value="1"/>
</dbReference>
<feature type="transmembrane region" description="Helical" evidence="5">
    <location>
        <begin position="402"/>
        <end position="421"/>
    </location>
</feature>
<comment type="subcellular location">
    <subcellularLocation>
        <location evidence="1">Cell membrane</location>
        <topology evidence="1">Multi-pass membrane protein</topology>
    </subcellularLocation>
</comment>
<dbReference type="InterPro" id="IPR020846">
    <property type="entry name" value="MFS_dom"/>
</dbReference>
<dbReference type="Gene3D" id="1.20.1250.20">
    <property type="entry name" value="MFS general substrate transporter like domains"/>
    <property type="match status" value="1"/>
</dbReference>
<dbReference type="GO" id="GO:0022857">
    <property type="term" value="F:transmembrane transporter activity"/>
    <property type="evidence" value="ECO:0007669"/>
    <property type="project" value="InterPro"/>
</dbReference>
<protein>
    <submittedName>
        <fullName evidence="7">MFS transporter</fullName>
    </submittedName>
</protein>
<dbReference type="EMBL" id="CP044427">
    <property type="protein sequence ID" value="QFG68889.1"/>
    <property type="molecule type" value="Genomic_DNA"/>
</dbReference>
<dbReference type="SUPFAM" id="SSF103473">
    <property type="entry name" value="MFS general substrate transporter"/>
    <property type="match status" value="1"/>
</dbReference>
<evidence type="ECO:0000256" key="2">
    <source>
        <dbReference type="ARBA" id="ARBA00022692"/>
    </source>
</evidence>
<reference evidence="7 8" key="1">
    <citation type="submission" date="2019-09" db="EMBL/GenBank/DDBJ databases">
        <title>Serinicoccus pratensis sp. nov., isolated from meadow soil.</title>
        <authorList>
            <person name="Zhang W."/>
        </authorList>
    </citation>
    <scope>NUCLEOTIDE SEQUENCE [LARGE SCALE GENOMIC DNA]</scope>
    <source>
        <strain evidence="7 8">W204</strain>
    </source>
</reference>
<feature type="transmembrane region" description="Helical" evidence="5">
    <location>
        <begin position="360"/>
        <end position="381"/>
    </location>
</feature>
<feature type="transmembrane region" description="Helical" evidence="5">
    <location>
        <begin position="116"/>
        <end position="132"/>
    </location>
</feature>
<accession>A0A5J6V4L6</accession>
<dbReference type="PROSITE" id="PS50850">
    <property type="entry name" value="MFS"/>
    <property type="match status" value="1"/>
</dbReference>
<evidence type="ECO:0000256" key="5">
    <source>
        <dbReference type="SAM" id="Phobius"/>
    </source>
</evidence>
<gene>
    <name evidence="7" type="ORF">FY030_09405</name>
</gene>
<evidence type="ECO:0000313" key="7">
    <source>
        <dbReference type="EMBL" id="QFG68889.1"/>
    </source>
</evidence>
<feature type="transmembrane region" description="Helical" evidence="5">
    <location>
        <begin position="53"/>
        <end position="74"/>
    </location>
</feature>
<dbReference type="InterPro" id="IPR011701">
    <property type="entry name" value="MFS"/>
</dbReference>